<dbReference type="InterPro" id="IPR003462">
    <property type="entry name" value="ODC_Mu_crystall"/>
</dbReference>
<organism evidence="1 2">
    <name type="scientific">Methylomonas paludis</name>
    <dbReference type="NCBI Taxonomy" id="1173101"/>
    <lineage>
        <taxon>Bacteria</taxon>
        <taxon>Pseudomonadati</taxon>
        <taxon>Pseudomonadota</taxon>
        <taxon>Gammaproteobacteria</taxon>
        <taxon>Methylococcales</taxon>
        <taxon>Methylococcaceae</taxon>
        <taxon>Methylomonas</taxon>
    </lineage>
</organism>
<dbReference type="KEGG" id="mpad:KEF85_10300"/>
<dbReference type="PANTHER" id="PTHR13812:SF19">
    <property type="entry name" value="KETIMINE REDUCTASE MU-CRYSTALLIN"/>
    <property type="match status" value="1"/>
</dbReference>
<gene>
    <name evidence="1" type="ORF">KEF85_10300</name>
</gene>
<dbReference type="InterPro" id="IPR036291">
    <property type="entry name" value="NAD(P)-bd_dom_sf"/>
</dbReference>
<sequence>MHFVDESMVASVLCMQDLIPVMRQTMIDFSQGRIAQPPRQMSAVQSHDGFFGSMPATSAHALGAKLVTFYPDNAEKNLPAVMAMIVLFRPETGEPLVMLDGRLITEMRTAAVSAAYIDAVAAAKVNTLAVLGAGAQGRRHIEALSHVRQFKDIRIWSRTLRQAEELATHVGGRVMSREAVVRDADVVVVATSATEPVLEGKWLRPGAKVVTVGWAGADSAEVDGATMANVIIVDSREGTLAESGNIRRFNAQIYAELGEILDGTRRLNPEATVVFDSIGMACEDIAAATLVYEKLQGKTR</sequence>
<proteinExistence type="predicted"/>
<keyword evidence="2" id="KW-1185">Reference proteome</keyword>
<dbReference type="Pfam" id="PF02423">
    <property type="entry name" value="OCD_Mu_crystall"/>
    <property type="match status" value="1"/>
</dbReference>
<dbReference type="Gene3D" id="3.40.50.720">
    <property type="entry name" value="NAD(P)-binding Rossmann-like Domain"/>
    <property type="match status" value="1"/>
</dbReference>
<accession>A0A975MLF4</accession>
<protein>
    <submittedName>
        <fullName evidence="1">Ornithine cyclodeaminase family protein</fullName>
    </submittedName>
</protein>
<name>A0A975MLF4_9GAMM</name>
<dbReference type="InterPro" id="IPR023401">
    <property type="entry name" value="ODC_N"/>
</dbReference>
<dbReference type="GO" id="GO:0005737">
    <property type="term" value="C:cytoplasm"/>
    <property type="evidence" value="ECO:0007669"/>
    <property type="project" value="TreeGrafter"/>
</dbReference>
<dbReference type="AlphaFoldDB" id="A0A975MLF4"/>
<dbReference type="GO" id="GO:0042562">
    <property type="term" value="F:hormone binding"/>
    <property type="evidence" value="ECO:0007669"/>
    <property type="project" value="TreeGrafter"/>
</dbReference>
<dbReference type="PIRSF" id="PIRSF001439">
    <property type="entry name" value="CryM"/>
    <property type="match status" value="1"/>
</dbReference>
<dbReference type="Gene3D" id="3.30.1780.10">
    <property type="entry name" value="ornithine cyclodeaminase, domain 1"/>
    <property type="match status" value="1"/>
</dbReference>
<evidence type="ECO:0000313" key="1">
    <source>
        <dbReference type="EMBL" id="QWF69764.1"/>
    </source>
</evidence>
<dbReference type="SUPFAM" id="SSF51735">
    <property type="entry name" value="NAD(P)-binding Rossmann-fold domains"/>
    <property type="match status" value="1"/>
</dbReference>
<evidence type="ECO:0000313" key="2">
    <source>
        <dbReference type="Proteomes" id="UP000676649"/>
    </source>
</evidence>
<dbReference type="Proteomes" id="UP000676649">
    <property type="component" value="Chromosome"/>
</dbReference>
<dbReference type="EMBL" id="CP073754">
    <property type="protein sequence ID" value="QWF69764.1"/>
    <property type="molecule type" value="Genomic_DNA"/>
</dbReference>
<dbReference type="PANTHER" id="PTHR13812">
    <property type="entry name" value="KETIMINE REDUCTASE MU-CRYSTALLIN"/>
    <property type="match status" value="1"/>
</dbReference>
<reference evidence="1" key="1">
    <citation type="submission" date="2021-04" db="EMBL/GenBank/DDBJ databases">
        <title>Draft genome sequence data of methanotrophic Methylovulum sp. strain S1L and Methylomonas sp. strain S2AM isolated from boreal lake water columns.</title>
        <authorList>
            <person name="Rissanen A.J."/>
            <person name="Mangayil R."/>
            <person name="Svenning M.M."/>
            <person name="Khanongnuch R."/>
        </authorList>
    </citation>
    <scope>NUCLEOTIDE SEQUENCE</scope>
    <source>
        <strain evidence="1">S2AM</strain>
    </source>
</reference>
<dbReference type="RefSeq" id="WP_215580193.1">
    <property type="nucleotide sequence ID" value="NZ_CP073754.1"/>
</dbReference>